<name>A0A7C9F2H6_OPUST</name>
<dbReference type="EMBL" id="GISG01253018">
    <property type="protein sequence ID" value="MBA4671969.1"/>
    <property type="molecule type" value="Transcribed_RNA"/>
</dbReference>
<protein>
    <submittedName>
        <fullName evidence="1">Uncharacterized protein</fullName>
    </submittedName>
</protein>
<reference evidence="1" key="2">
    <citation type="submission" date="2020-07" db="EMBL/GenBank/DDBJ databases">
        <authorList>
            <person name="Vera ALvarez R."/>
            <person name="Arias-Moreno D.M."/>
            <person name="Jimenez-Jacinto V."/>
            <person name="Jimenez-Bremont J.F."/>
            <person name="Swaminathan K."/>
            <person name="Moose S.P."/>
            <person name="Guerrero-Gonzalez M.L."/>
            <person name="Marino-Ramirez L."/>
            <person name="Landsman D."/>
            <person name="Rodriguez-Kessler M."/>
            <person name="Delgado-Sanchez P."/>
        </authorList>
    </citation>
    <scope>NUCLEOTIDE SEQUENCE</scope>
    <source>
        <tissue evidence="1">Cladode</tissue>
    </source>
</reference>
<dbReference type="AlphaFoldDB" id="A0A7C9F2H6"/>
<organism evidence="1">
    <name type="scientific">Opuntia streptacantha</name>
    <name type="common">Prickly pear cactus</name>
    <name type="synonym">Opuntia cardona</name>
    <dbReference type="NCBI Taxonomy" id="393608"/>
    <lineage>
        <taxon>Eukaryota</taxon>
        <taxon>Viridiplantae</taxon>
        <taxon>Streptophyta</taxon>
        <taxon>Embryophyta</taxon>
        <taxon>Tracheophyta</taxon>
        <taxon>Spermatophyta</taxon>
        <taxon>Magnoliopsida</taxon>
        <taxon>eudicotyledons</taxon>
        <taxon>Gunneridae</taxon>
        <taxon>Pentapetalae</taxon>
        <taxon>Caryophyllales</taxon>
        <taxon>Cactineae</taxon>
        <taxon>Cactaceae</taxon>
        <taxon>Opuntioideae</taxon>
        <taxon>Opuntia</taxon>
    </lineage>
</organism>
<sequence>MYWIQEHPGDEHRRKPAPQQSLYINNSSRHSVVEQCHEFMVRRHSSLRQHLLVSRNSAVDFRFLREWMYYGNRLSTCRIALPCPILRSLTPLLEASRIHD</sequence>
<evidence type="ECO:0000313" key="1">
    <source>
        <dbReference type="EMBL" id="MBA4671969.1"/>
    </source>
</evidence>
<proteinExistence type="predicted"/>
<accession>A0A7C9F2H6</accession>
<reference evidence="1" key="1">
    <citation type="journal article" date="2013" name="J. Plant Res.">
        <title>Effect of fungi and light on seed germination of three Opuntia species from semiarid lands of central Mexico.</title>
        <authorList>
            <person name="Delgado-Sanchez P."/>
            <person name="Jimenez-Bremont J.F."/>
            <person name="Guerrero-Gonzalez Mde L."/>
            <person name="Flores J."/>
        </authorList>
    </citation>
    <scope>NUCLEOTIDE SEQUENCE</scope>
    <source>
        <tissue evidence="1">Cladode</tissue>
    </source>
</reference>